<keyword evidence="2" id="KW-1185">Reference proteome</keyword>
<reference evidence="1" key="2">
    <citation type="journal article" date="2022" name="New Phytol.">
        <title>Evolutionary transition to the ectomycorrhizal habit in the genomes of a hyperdiverse lineage of mushroom-forming fungi.</title>
        <authorList>
            <person name="Looney B."/>
            <person name="Miyauchi S."/>
            <person name="Morin E."/>
            <person name="Drula E."/>
            <person name="Courty P.E."/>
            <person name="Kohler A."/>
            <person name="Kuo A."/>
            <person name="LaButti K."/>
            <person name="Pangilinan J."/>
            <person name="Lipzen A."/>
            <person name="Riley R."/>
            <person name="Andreopoulos W."/>
            <person name="He G."/>
            <person name="Johnson J."/>
            <person name="Nolan M."/>
            <person name="Tritt A."/>
            <person name="Barry K.W."/>
            <person name="Grigoriev I.V."/>
            <person name="Nagy L.G."/>
            <person name="Hibbett D."/>
            <person name="Henrissat B."/>
            <person name="Matheny P.B."/>
            <person name="Labbe J."/>
            <person name="Martin F.M."/>
        </authorList>
    </citation>
    <scope>NUCLEOTIDE SEQUENCE</scope>
    <source>
        <strain evidence="1">EC-137</strain>
    </source>
</reference>
<protein>
    <submittedName>
        <fullName evidence="1">P-loop containing nucleoside triphosphate hydrolase protein</fullName>
    </submittedName>
</protein>
<comment type="caution">
    <text evidence="1">The sequence shown here is derived from an EMBL/GenBank/DDBJ whole genome shotgun (WGS) entry which is preliminary data.</text>
</comment>
<name>A0ACB8QHR5_9AGAM</name>
<gene>
    <name evidence="1" type="ORF">K488DRAFT_79100</name>
</gene>
<accession>A0ACB8QHR5</accession>
<organism evidence="1 2">
    <name type="scientific">Vararia minispora EC-137</name>
    <dbReference type="NCBI Taxonomy" id="1314806"/>
    <lineage>
        <taxon>Eukaryota</taxon>
        <taxon>Fungi</taxon>
        <taxon>Dikarya</taxon>
        <taxon>Basidiomycota</taxon>
        <taxon>Agaricomycotina</taxon>
        <taxon>Agaricomycetes</taxon>
        <taxon>Russulales</taxon>
        <taxon>Lachnocladiaceae</taxon>
        <taxon>Vararia</taxon>
    </lineage>
</organism>
<evidence type="ECO:0000313" key="2">
    <source>
        <dbReference type="Proteomes" id="UP000814128"/>
    </source>
</evidence>
<proteinExistence type="predicted"/>
<dbReference type="EMBL" id="MU273583">
    <property type="protein sequence ID" value="KAI0031344.1"/>
    <property type="molecule type" value="Genomic_DNA"/>
</dbReference>
<evidence type="ECO:0000313" key="1">
    <source>
        <dbReference type="EMBL" id="KAI0031344.1"/>
    </source>
</evidence>
<sequence length="566" mass="62208">MGPSGAGKSTILDIISMRTMPTSGTVSLSGSGGADLKSLTSYVEQSDALLGVLTVEESLYFAARLSLDPATPQNIVKARVHQTMKDLGLTEVAKNRIGTPIQRGVSGGQKRRVTIGTSLVTVPRILILDEPTSGLDSRTSKEVLSAIKNFAYAHGVIVIASIHQPNWETFALFDKLLLLAQGRQVYFGPINRLATYLDVGLSRPVPFHANPSDHALDAVNTDFMPNSAEAEAHVERLATTWKAYAIAHTSIHDVSNAPKNVLVERRTLKRAALVHSLRVLLSRTWYLMVRNWINYSRNLLAYGVRLGMYFGIGILLATIWTKLPADSSHLQERITVHFFAVAFLGFMSVAGIPAYLEERQVFIRERSNGLYGAGPFVLANTIVVLPYLFVCVLAVCLICYWSIGLHPGAGPFFRFTGILFLAVYTAEAQSALVAALCPIFVAALAITSFINGLWMCVGGYFVSANELPKFWYYWAHFIGFQTYSFDLLAYGDLKGLIFACQMLADGSCFCNFPSSLTPEQCAITGEDVLRSIGIDSINYTLYAFILFSIAVVYRFALYVVLALKKR</sequence>
<dbReference type="Proteomes" id="UP000814128">
    <property type="component" value="Unassembled WGS sequence"/>
</dbReference>
<reference evidence="1" key="1">
    <citation type="submission" date="2021-02" db="EMBL/GenBank/DDBJ databases">
        <authorList>
            <consortium name="DOE Joint Genome Institute"/>
            <person name="Ahrendt S."/>
            <person name="Looney B.P."/>
            <person name="Miyauchi S."/>
            <person name="Morin E."/>
            <person name="Drula E."/>
            <person name="Courty P.E."/>
            <person name="Chicoki N."/>
            <person name="Fauchery L."/>
            <person name="Kohler A."/>
            <person name="Kuo A."/>
            <person name="Labutti K."/>
            <person name="Pangilinan J."/>
            <person name="Lipzen A."/>
            <person name="Riley R."/>
            <person name="Andreopoulos W."/>
            <person name="He G."/>
            <person name="Johnson J."/>
            <person name="Barry K.W."/>
            <person name="Grigoriev I.V."/>
            <person name="Nagy L."/>
            <person name="Hibbett D."/>
            <person name="Henrissat B."/>
            <person name="Matheny P.B."/>
            <person name="Labbe J."/>
            <person name="Martin F."/>
        </authorList>
    </citation>
    <scope>NUCLEOTIDE SEQUENCE</scope>
    <source>
        <strain evidence="1">EC-137</strain>
    </source>
</reference>
<keyword evidence="1" id="KW-0378">Hydrolase</keyword>